<accession>A0ACB8ZUF4</accession>
<organism evidence="1 2">
    <name type="scientific">Cichorium intybus</name>
    <name type="common">Chicory</name>
    <dbReference type="NCBI Taxonomy" id="13427"/>
    <lineage>
        <taxon>Eukaryota</taxon>
        <taxon>Viridiplantae</taxon>
        <taxon>Streptophyta</taxon>
        <taxon>Embryophyta</taxon>
        <taxon>Tracheophyta</taxon>
        <taxon>Spermatophyta</taxon>
        <taxon>Magnoliopsida</taxon>
        <taxon>eudicotyledons</taxon>
        <taxon>Gunneridae</taxon>
        <taxon>Pentapetalae</taxon>
        <taxon>asterids</taxon>
        <taxon>campanulids</taxon>
        <taxon>Asterales</taxon>
        <taxon>Asteraceae</taxon>
        <taxon>Cichorioideae</taxon>
        <taxon>Cichorieae</taxon>
        <taxon>Cichoriinae</taxon>
        <taxon>Cichorium</taxon>
    </lineage>
</organism>
<proteinExistence type="predicted"/>
<dbReference type="Proteomes" id="UP001055811">
    <property type="component" value="Linkage Group LG08"/>
</dbReference>
<gene>
    <name evidence="1" type="ORF">L2E82_46000</name>
</gene>
<protein>
    <submittedName>
        <fullName evidence="1">Uncharacterized protein</fullName>
    </submittedName>
</protein>
<reference evidence="1 2" key="2">
    <citation type="journal article" date="2022" name="Mol. Ecol. Resour.">
        <title>The genomes of chicory, endive, great burdock and yacon provide insights into Asteraceae paleo-polyploidization history and plant inulin production.</title>
        <authorList>
            <person name="Fan W."/>
            <person name="Wang S."/>
            <person name="Wang H."/>
            <person name="Wang A."/>
            <person name="Jiang F."/>
            <person name="Liu H."/>
            <person name="Zhao H."/>
            <person name="Xu D."/>
            <person name="Zhang Y."/>
        </authorList>
    </citation>
    <scope>NUCLEOTIDE SEQUENCE [LARGE SCALE GENOMIC DNA]</scope>
    <source>
        <strain evidence="2">cv. Punajuju</strain>
        <tissue evidence="1">Leaves</tissue>
    </source>
</reference>
<reference evidence="2" key="1">
    <citation type="journal article" date="2022" name="Mol. Ecol. Resour.">
        <title>The genomes of chicory, endive, great burdock and yacon provide insights into Asteraceae palaeo-polyploidization history and plant inulin production.</title>
        <authorList>
            <person name="Fan W."/>
            <person name="Wang S."/>
            <person name="Wang H."/>
            <person name="Wang A."/>
            <person name="Jiang F."/>
            <person name="Liu H."/>
            <person name="Zhao H."/>
            <person name="Xu D."/>
            <person name="Zhang Y."/>
        </authorList>
    </citation>
    <scope>NUCLEOTIDE SEQUENCE [LARGE SCALE GENOMIC DNA]</scope>
    <source>
        <strain evidence="2">cv. Punajuju</strain>
    </source>
</reference>
<dbReference type="EMBL" id="CM042016">
    <property type="protein sequence ID" value="KAI3701346.1"/>
    <property type="molecule type" value="Genomic_DNA"/>
</dbReference>
<comment type="caution">
    <text evidence="1">The sequence shown here is derived from an EMBL/GenBank/DDBJ whole genome shotgun (WGS) entry which is preliminary data.</text>
</comment>
<sequence length="139" mass="15443">MLANCTSNFVFRLAQRFRKGQSPVLKNINRRRAPSEVSNCGDSRYMSVQCGQTSRVGVLMEVWNSVNLIIRRSMPVAEDPLGIQGRKVKVSGTDACLQVWAGPLSGPVLLLFFGTNAQKPEPLMFHGIHLDFNLPLVFP</sequence>
<evidence type="ECO:0000313" key="1">
    <source>
        <dbReference type="EMBL" id="KAI3701346.1"/>
    </source>
</evidence>
<name>A0ACB8ZUF4_CICIN</name>
<evidence type="ECO:0000313" key="2">
    <source>
        <dbReference type="Proteomes" id="UP001055811"/>
    </source>
</evidence>
<keyword evidence="2" id="KW-1185">Reference proteome</keyword>